<organism evidence="2 3">
    <name type="scientific">Danionella cerebrum</name>
    <dbReference type="NCBI Taxonomy" id="2873325"/>
    <lineage>
        <taxon>Eukaryota</taxon>
        <taxon>Metazoa</taxon>
        <taxon>Chordata</taxon>
        <taxon>Craniata</taxon>
        <taxon>Vertebrata</taxon>
        <taxon>Euteleostomi</taxon>
        <taxon>Actinopterygii</taxon>
        <taxon>Neopterygii</taxon>
        <taxon>Teleostei</taxon>
        <taxon>Ostariophysi</taxon>
        <taxon>Cypriniformes</taxon>
        <taxon>Danionidae</taxon>
        <taxon>Danioninae</taxon>
        <taxon>Danionella</taxon>
    </lineage>
</organism>
<protein>
    <submittedName>
        <fullName evidence="2">Uncharacterized protein</fullName>
    </submittedName>
</protein>
<reference evidence="2 3" key="1">
    <citation type="journal article" date="2019" name="Sci. Data">
        <title>Hybrid genome assembly and annotation of Danionella translucida.</title>
        <authorList>
            <person name="Kadobianskyi M."/>
            <person name="Schulze L."/>
            <person name="Schuelke M."/>
            <person name="Judkewitz B."/>
        </authorList>
    </citation>
    <scope>NUCLEOTIDE SEQUENCE [LARGE SCALE GENOMIC DNA]</scope>
    <source>
        <strain evidence="2 3">Bolton</strain>
    </source>
</reference>
<dbReference type="AlphaFoldDB" id="A0A553MTB0"/>
<sequence>MRSSAPVRRMSLPSSSTPRPEHPARAGPSCGHVERTAECNSLTERERGLVESDRGMDICTAGARKRADDSGSCSSDGWRKGGRNDSSEHVESHMAITGPSVSLLILLACVRKLLRKLPTLSGLKQHASTGG</sequence>
<dbReference type="Proteomes" id="UP000316079">
    <property type="component" value="Unassembled WGS sequence"/>
</dbReference>
<keyword evidence="3" id="KW-1185">Reference proteome</keyword>
<evidence type="ECO:0000313" key="2">
    <source>
        <dbReference type="EMBL" id="TRY56395.1"/>
    </source>
</evidence>
<name>A0A553MTB0_9TELE</name>
<feature type="compositionally biased region" description="Basic and acidic residues" evidence="1">
    <location>
        <begin position="77"/>
        <end position="91"/>
    </location>
</feature>
<comment type="caution">
    <text evidence="2">The sequence shown here is derived from an EMBL/GenBank/DDBJ whole genome shotgun (WGS) entry which is preliminary data.</text>
</comment>
<gene>
    <name evidence="2" type="ORF">DNTS_034983</name>
</gene>
<feature type="region of interest" description="Disordered" evidence="1">
    <location>
        <begin position="62"/>
        <end position="91"/>
    </location>
</feature>
<evidence type="ECO:0000256" key="1">
    <source>
        <dbReference type="SAM" id="MobiDB-lite"/>
    </source>
</evidence>
<proteinExistence type="predicted"/>
<evidence type="ECO:0000313" key="3">
    <source>
        <dbReference type="Proteomes" id="UP000316079"/>
    </source>
</evidence>
<feature type="region of interest" description="Disordered" evidence="1">
    <location>
        <begin position="1"/>
        <end position="33"/>
    </location>
</feature>
<accession>A0A553MTB0</accession>
<dbReference type="EMBL" id="SRMA01027286">
    <property type="protein sequence ID" value="TRY56395.1"/>
    <property type="molecule type" value="Genomic_DNA"/>
</dbReference>